<dbReference type="OrthoDB" id="437457at2759"/>
<organism evidence="3 4">
    <name type="scientific">Neocallimastix californiae</name>
    <dbReference type="NCBI Taxonomy" id="1754190"/>
    <lineage>
        <taxon>Eukaryota</taxon>
        <taxon>Fungi</taxon>
        <taxon>Fungi incertae sedis</taxon>
        <taxon>Chytridiomycota</taxon>
        <taxon>Chytridiomycota incertae sedis</taxon>
        <taxon>Neocallimastigomycetes</taxon>
        <taxon>Neocallimastigales</taxon>
        <taxon>Neocallimastigaceae</taxon>
        <taxon>Neocallimastix</taxon>
    </lineage>
</organism>
<proteinExistence type="inferred from homology"/>
<sequence>MNMDINVKEYMKSVNHDPLKSSDFNFCKFKYSDSKDKFNNNILVLFHGLGDNPTNFINFGKKISLPQTAIVALRAPFPIPFFDEGTGWYPSFDNYGELFTSSCPLRMQGLLKTREIVGRFVEVLVNKYKYDYRQIFFFGFSQGGTAALDAAIFGTKNAIGGVISISGYLLEEEKKMGVKECQQKWSIINKSVPIFITQGSSDDTISVKEAQDNAKFIKSLCGDFSHKIIQGKNHTMVSSQVETRAIMEFFSKFLHIRNVKLESMSNLYEL</sequence>
<dbReference type="PANTHER" id="PTHR10655:SF67">
    <property type="entry name" value="PHOSPHOLIPASE_CARBOXYLESTERASE SUPERFAMILY (AFU_ORTHOLOGUE AFUA_5G09340)"/>
    <property type="match status" value="1"/>
</dbReference>
<evidence type="ECO:0000256" key="1">
    <source>
        <dbReference type="ARBA" id="ARBA00006499"/>
    </source>
</evidence>
<dbReference type="AlphaFoldDB" id="A0A1Y2BY50"/>
<keyword evidence="4" id="KW-1185">Reference proteome</keyword>
<name>A0A1Y2BY50_9FUNG</name>
<evidence type="ECO:0000313" key="3">
    <source>
        <dbReference type="EMBL" id="ORY39688.1"/>
    </source>
</evidence>
<dbReference type="PANTHER" id="PTHR10655">
    <property type="entry name" value="LYSOPHOSPHOLIPASE-RELATED"/>
    <property type="match status" value="1"/>
</dbReference>
<dbReference type="GO" id="GO:0005737">
    <property type="term" value="C:cytoplasm"/>
    <property type="evidence" value="ECO:0007669"/>
    <property type="project" value="TreeGrafter"/>
</dbReference>
<keyword evidence="3" id="KW-0378">Hydrolase</keyword>
<dbReference type="SUPFAM" id="SSF53474">
    <property type="entry name" value="alpha/beta-Hydrolases"/>
    <property type="match status" value="1"/>
</dbReference>
<dbReference type="InterPro" id="IPR050565">
    <property type="entry name" value="LYPA1-2/EST-like"/>
</dbReference>
<dbReference type="STRING" id="1754190.A0A1Y2BY50"/>
<dbReference type="InterPro" id="IPR003140">
    <property type="entry name" value="PLipase/COase/thioEstase"/>
</dbReference>
<comment type="caution">
    <text evidence="3">The sequence shown here is derived from an EMBL/GenBank/DDBJ whole genome shotgun (WGS) entry which is preliminary data.</text>
</comment>
<comment type="similarity">
    <text evidence="1">Belongs to the AB hydrolase superfamily. AB hydrolase 2 family.</text>
</comment>
<dbReference type="GO" id="GO:0052689">
    <property type="term" value="F:carboxylic ester hydrolase activity"/>
    <property type="evidence" value="ECO:0007669"/>
    <property type="project" value="TreeGrafter"/>
</dbReference>
<protein>
    <submittedName>
        <fullName evidence="3">Alpha/beta-hydrolase</fullName>
    </submittedName>
</protein>
<accession>A0A1Y2BY50</accession>
<feature type="non-terminal residue" evidence="3">
    <location>
        <position position="270"/>
    </location>
</feature>
<dbReference type="Proteomes" id="UP000193920">
    <property type="component" value="Unassembled WGS sequence"/>
</dbReference>
<dbReference type="Pfam" id="PF02230">
    <property type="entry name" value="Abhydrolase_2"/>
    <property type="match status" value="1"/>
</dbReference>
<feature type="domain" description="Phospholipase/carboxylesterase/thioesterase" evidence="2">
    <location>
        <begin position="35"/>
        <end position="251"/>
    </location>
</feature>
<dbReference type="GO" id="GO:0008474">
    <property type="term" value="F:palmitoyl-(protein) hydrolase activity"/>
    <property type="evidence" value="ECO:0007669"/>
    <property type="project" value="TreeGrafter"/>
</dbReference>
<evidence type="ECO:0000259" key="2">
    <source>
        <dbReference type="Pfam" id="PF02230"/>
    </source>
</evidence>
<evidence type="ECO:0000313" key="4">
    <source>
        <dbReference type="Proteomes" id="UP000193920"/>
    </source>
</evidence>
<dbReference type="InterPro" id="IPR029058">
    <property type="entry name" value="AB_hydrolase_fold"/>
</dbReference>
<reference evidence="3 4" key="1">
    <citation type="submission" date="2016-08" db="EMBL/GenBank/DDBJ databases">
        <title>A Parts List for Fungal Cellulosomes Revealed by Comparative Genomics.</title>
        <authorList>
            <consortium name="DOE Joint Genome Institute"/>
            <person name="Haitjema C.H."/>
            <person name="Gilmore S.P."/>
            <person name="Henske J.K."/>
            <person name="Solomon K.V."/>
            <person name="De Groot R."/>
            <person name="Kuo A."/>
            <person name="Mondo S.J."/>
            <person name="Salamov A.A."/>
            <person name="Labutti K."/>
            <person name="Zhao Z."/>
            <person name="Chiniquy J."/>
            <person name="Barry K."/>
            <person name="Brewer H.M."/>
            <person name="Purvine S.O."/>
            <person name="Wright A.T."/>
            <person name="Boxma B."/>
            <person name="Van Alen T."/>
            <person name="Hackstein J.H."/>
            <person name="Baker S.E."/>
            <person name="Grigoriev I.V."/>
            <person name="O'Malley M.A."/>
        </authorList>
    </citation>
    <scope>NUCLEOTIDE SEQUENCE [LARGE SCALE GENOMIC DNA]</scope>
    <source>
        <strain evidence="3 4">G1</strain>
    </source>
</reference>
<dbReference type="Gene3D" id="3.40.50.1820">
    <property type="entry name" value="alpha/beta hydrolase"/>
    <property type="match status" value="1"/>
</dbReference>
<dbReference type="EMBL" id="MCOG01000131">
    <property type="protein sequence ID" value="ORY39688.1"/>
    <property type="molecule type" value="Genomic_DNA"/>
</dbReference>
<gene>
    <name evidence="3" type="ORF">LY90DRAFT_385884</name>
</gene>